<dbReference type="CDD" id="cd04496">
    <property type="entry name" value="SSB_OBF"/>
    <property type="match status" value="1"/>
</dbReference>
<dbReference type="Gene3D" id="2.40.50.140">
    <property type="entry name" value="Nucleic acid-binding proteins"/>
    <property type="match status" value="1"/>
</dbReference>
<dbReference type="HAMAP" id="MF_00984">
    <property type="entry name" value="SSB"/>
    <property type="match status" value="1"/>
</dbReference>
<dbReference type="KEGG" id="llu:AKJ09_10695"/>
<dbReference type="GO" id="GO:0006260">
    <property type="term" value="P:DNA replication"/>
    <property type="evidence" value="ECO:0007669"/>
    <property type="project" value="InterPro"/>
</dbReference>
<dbReference type="PANTHER" id="PTHR10302:SF0">
    <property type="entry name" value="SINGLE-STRANDED DNA-BINDING PROTEIN, MITOCHONDRIAL"/>
    <property type="match status" value="1"/>
</dbReference>
<dbReference type="InterPro" id="IPR012340">
    <property type="entry name" value="NA-bd_OB-fold"/>
</dbReference>
<organism evidence="4 5">
    <name type="scientific">Labilithrix luteola</name>
    <dbReference type="NCBI Taxonomy" id="1391654"/>
    <lineage>
        <taxon>Bacteria</taxon>
        <taxon>Pseudomonadati</taxon>
        <taxon>Myxococcota</taxon>
        <taxon>Polyangia</taxon>
        <taxon>Polyangiales</taxon>
        <taxon>Labilitrichaceae</taxon>
        <taxon>Labilithrix</taxon>
    </lineage>
</organism>
<comment type="subunit">
    <text evidence="2">Homotetramer.</text>
</comment>
<evidence type="ECO:0000256" key="1">
    <source>
        <dbReference type="ARBA" id="ARBA00023125"/>
    </source>
</evidence>
<comment type="caution">
    <text evidence="2">Lacks conserved residue(s) required for the propagation of feature annotation.</text>
</comment>
<proteinExistence type="inferred from homology"/>
<keyword evidence="5" id="KW-1185">Reference proteome</keyword>
<evidence type="ECO:0000313" key="5">
    <source>
        <dbReference type="Proteomes" id="UP000064967"/>
    </source>
</evidence>
<dbReference type="InterPro" id="IPR011344">
    <property type="entry name" value="ssDNA-bd"/>
</dbReference>
<accession>A0A0K1QED6</accession>
<evidence type="ECO:0000256" key="2">
    <source>
        <dbReference type="HAMAP-Rule" id="MF_00984"/>
    </source>
</evidence>
<name>A0A0K1QED6_9BACT</name>
<dbReference type="InterPro" id="IPR000424">
    <property type="entry name" value="Primosome_PriB/ssb"/>
</dbReference>
<dbReference type="GO" id="GO:0003697">
    <property type="term" value="F:single-stranded DNA binding"/>
    <property type="evidence" value="ECO:0007669"/>
    <property type="project" value="UniProtKB-UniRule"/>
</dbReference>
<dbReference type="PROSITE" id="PS50935">
    <property type="entry name" value="SSB"/>
    <property type="match status" value="1"/>
</dbReference>
<reference evidence="4 5" key="1">
    <citation type="submission" date="2015-08" db="EMBL/GenBank/DDBJ databases">
        <authorList>
            <person name="Babu N.S."/>
            <person name="Beckwith C.J."/>
            <person name="Beseler K.G."/>
            <person name="Brison A."/>
            <person name="Carone J.V."/>
            <person name="Caskin T.P."/>
            <person name="Diamond M."/>
            <person name="Durham M.E."/>
            <person name="Foxe J.M."/>
            <person name="Go M."/>
            <person name="Henderson B.A."/>
            <person name="Jones I.B."/>
            <person name="McGettigan J.A."/>
            <person name="Micheletti S.J."/>
            <person name="Nasrallah M.E."/>
            <person name="Ortiz D."/>
            <person name="Piller C.R."/>
            <person name="Privatt S.R."/>
            <person name="Schneider S.L."/>
            <person name="Sharp S."/>
            <person name="Smith T.C."/>
            <person name="Stanton J.D."/>
            <person name="Ullery H.E."/>
            <person name="Wilson R.J."/>
            <person name="Serrano M.G."/>
            <person name="Buck G."/>
            <person name="Lee V."/>
            <person name="Wang Y."/>
            <person name="Carvalho R."/>
            <person name="Voegtly L."/>
            <person name="Shi R."/>
            <person name="Duckworth R."/>
            <person name="Johnson A."/>
            <person name="Loviza R."/>
            <person name="Walstead R."/>
            <person name="Shah Z."/>
            <person name="Kiflezghi M."/>
            <person name="Wade K."/>
            <person name="Ball S.L."/>
            <person name="Bradley K.W."/>
            <person name="Asai D.J."/>
            <person name="Bowman C.A."/>
            <person name="Russell D.A."/>
            <person name="Pope W.H."/>
            <person name="Jacobs-Sera D."/>
            <person name="Hendrix R.W."/>
            <person name="Hatfull G.F."/>
        </authorList>
    </citation>
    <scope>NUCLEOTIDE SEQUENCE [LARGE SCALE GENOMIC DNA]</scope>
    <source>
        <strain evidence="4 5">DSM 27648</strain>
    </source>
</reference>
<dbReference type="PANTHER" id="PTHR10302">
    <property type="entry name" value="SINGLE-STRANDED DNA-BINDING PROTEIN"/>
    <property type="match status" value="1"/>
</dbReference>
<dbReference type="NCBIfam" id="TIGR00621">
    <property type="entry name" value="ssb"/>
    <property type="match status" value="1"/>
</dbReference>
<dbReference type="OrthoDB" id="9809878at2"/>
<evidence type="ECO:0000256" key="3">
    <source>
        <dbReference type="RuleBase" id="RU000524"/>
    </source>
</evidence>
<dbReference type="RefSeq" id="WP_146654700.1">
    <property type="nucleotide sequence ID" value="NZ_CP012333.1"/>
</dbReference>
<dbReference type="Pfam" id="PF00436">
    <property type="entry name" value="SSB"/>
    <property type="match status" value="1"/>
</dbReference>
<sequence>MAEGLNKVMLLGNLGSDPELRTTANGQQFLKLSLATSFSFIDKNNQKQERTEWHSVKVWGKRAEPLSRMLAKGARILVEGRIESYSYEKDGSKRYGTDIIAEDVHFAGSPRSSGTSTSTVHASRYVNGSAAVLGGPGQAANVDNIPF</sequence>
<evidence type="ECO:0000313" key="4">
    <source>
        <dbReference type="EMBL" id="AKV04032.1"/>
    </source>
</evidence>
<keyword evidence="1 2" id="KW-0238">DNA-binding</keyword>
<dbReference type="GO" id="GO:0009295">
    <property type="term" value="C:nucleoid"/>
    <property type="evidence" value="ECO:0007669"/>
    <property type="project" value="TreeGrafter"/>
</dbReference>
<dbReference type="SUPFAM" id="SSF50249">
    <property type="entry name" value="Nucleic acid-binding proteins"/>
    <property type="match status" value="1"/>
</dbReference>
<dbReference type="Proteomes" id="UP000064967">
    <property type="component" value="Chromosome"/>
</dbReference>
<gene>
    <name evidence="4" type="ORF">AKJ09_10695</name>
</gene>
<dbReference type="AlphaFoldDB" id="A0A0K1QED6"/>
<dbReference type="STRING" id="1391654.AKJ09_10695"/>
<protein>
    <recommendedName>
        <fullName evidence="2 3">Single-stranded DNA-binding protein</fullName>
        <shortName evidence="2">SSB</shortName>
    </recommendedName>
</protein>
<dbReference type="EMBL" id="CP012333">
    <property type="protein sequence ID" value="AKV04032.1"/>
    <property type="molecule type" value="Genomic_DNA"/>
</dbReference>